<accession>A0A0A3JS45</accession>
<keyword evidence="2" id="KW-1185">Reference proteome</keyword>
<evidence type="ECO:0000313" key="1">
    <source>
        <dbReference type="EMBL" id="KGR89802.1"/>
    </source>
</evidence>
<sequence length="59" mass="6821">MPFDSLGKTGVKQVKHKKSEGAIWRPLPIGNPTDPPAVRINWKFYRKELLLLIYEEVSK</sequence>
<protein>
    <submittedName>
        <fullName evidence="1">Uncharacterized protein</fullName>
    </submittedName>
</protein>
<gene>
    <name evidence="1" type="ORF">CD30_14960</name>
</gene>
<dbReference type="Proteomes" id="UP000030595">
    <property type="component" value="Unassembled WGS sequence"/>
</dbReference>
<dbReference type="EMBL" id="JPVQ01000033">
    <property type="protein sequence ID" value="KGR89802.1"/>
    <property type="molecule type" value="Genomic_DNA"/>
</dbReference>
<dbReference type="AlphaFoldDB" id="A0A0A3JS45"/>
<proteinExistence type="predicted"/>
<name>A0A0A3JS45_9BACL</name>
<reference evidence="1 2" key="1">
    <citation type="submission" date="2014-02" db="EMBL/GenBank/DDBJ databases">
        <title>Draft genome sequence of Lysinibacillus massiliensis CCUG 49529.</title>
        <authorList>
            <person name="Zhang F."/>
            <person name="Wang G."/>
            <person name="Zhang L."/>
        </authorList>
    </citation>
    <scope>NUCLEOTIDE SEQUENCE [LARGE SCALE GENOMIC DNA]</scope>
    <source>
        <strain evidence="1 2">CCUG 49529</strain>
    </source>
</reference>
<comment type="caution">
    <text evidence="1">The sequence shown here is derived from an EMBL/GenBank/DDBJ whole genome shotgun (WGS) entry which is preliminary data.</text>
</comment>
<evidence type="ECO:0000313" key="2">
    <source>
        <dbReference type="Proteomes" id="UP000030595"/>
    </source>
</evidence>
<organism evidence="1 2">
    <name type="scientific">Ureibacillus massiliensis 4400831 = CIP 108448 = CCUG 49529</name>
    <dbReference type="NCBI Taxonomy" id="1211035"/>
    <lineage>
        <taxon>Bacteria</taxon>
        <taxon>Bacillati</taxon>
        <taxon>Bacillota</taxon>
        <taxon>Bacilli</taxon>
        <taxon>Bacillales</taxon>
        <taxon>Caryophanaceae</taxon>
        <taxon>Ureibacillus</taxon>
    </lineage>
</organism>